<dbReference type="SUPFAM" id="SSF47928">
    <property type="entry name" value="N-terminal domain of the delta subunit of the F1F0-ATP synthase"/>
    <property type="match status" value="1"/>
</dbReference>
<evidence type="ECO:0000256" key="7">
    <source>
        <dbReference type="HAMAP-Rule" id="MF_01416"/>
    </source>
</evidence>
<dbReference type="AlphaFoldDB" id="A0A8G2BWV6"/>
<evidence type="ECO:0000256" key="4">
    <source>
        <dbReference type="ARBA" id="ARBA00023065"/>
    </source>
</evidence>
<dbReference type="InterPro" id="IPR000711">
    <property type="entry name" value="ATPase_OSCP/dsu"/>
</dbReference>
<dbReference type="NCBIfam" id="NF009964">
    <property type="entry name" value="PRK13429.1-3"/>
    <property type="match status" value="1"/>
</dbReference>
<dbReference type="GO" id="GO:0045259">
    <property type="term" value="C:proton-transporting ATP synthase complex"/>
    <property type="evidence" value="ECO:0007669"/>
    <property type="project" value="UniProtKB-KW"/>
</dbReference>
<dbReference type="Pfam" id="PF00213">
    <property type="entry name" value="OSCP"/>
    <property type="match status" value="1"/>
</dbReference>
<dbReference type="HAMAP" id="MF_01416">
    <property type="entry name" value="ATP_synth_delta_bact"/>
    <property type="match status" value="1"/>
</dbReference>
<gene>
    <name evidence="7" type="primary">atpH</name>
    <name evidence="8" type="ORF">SAMN05444001_11064</name>
</gene>
<dbReference type="PANTHER" id="PTHR11910">
    <property type="entry name" value="ATP SYNTHASE DELTA CHAIN"/>
    <property type="match status" value="1"/>
</dbReference>
<keyword evidence="4 7" id="KW-0406">Ion transport</keyword>
<proteinExistence type="inferred from homology"/>
<dbReference type="PROSITE" id="PS00389">
    <property type="entry name" value="ATPASE_DELTA"/>
    <property type="match status" value="1"/>
</dbReference>
<evidence type="ECO:0000256" key="6">
    <source>
        <dbReference type="ARBA" id="ARBA00023310"/>
    </source>
</evidence>
<protein>
    <recommendedName>
        <fullName evidence="7">ATP synthase subunit delta</fullName>
    </recommendedName>
    <alternativeName>
        <fullName evidence="7">ATP synthase F(1) sector subunit delta</fullName>
    </alternativeName>
    <alternativeName>
        <fullName evidence="7">F-type ATPase subunit delta</fullName>
        <shortName evidence="7">F-ATPase subunit delta</shortName>
    </alternativeName>
</protein>
<evidence type="ECO:0000313" key="9">
    <source>
        <dbReference type="Proteomes" id="UP000236725"/>
    </source>
</evidence>
<keyword evidence="9" id="KW-1185">Reference proteome</keyword>
<keyword evidence="3 7" id="KW-0375">Hydrogen ion transport</keyword>
<organism evidence="8 9">
    <name type="scientific">Parabacteroides chinchillae</name>
    <dbReference type="NCBI Taxonomy" id="871327"/>
    <lineage>
        <taxon>Bacteria</taxon>
        <taxon>Pseudomonadati</taxon>
        <taxon>Bacteroidota</taxon>
        <taxon>Bacteroidia</taxon>
        <taxon>Bacteroidales</taxon>
        <taxon>Tannerellaceae</taxon>
        <taxon>Parabacteroides</taxon>
    </lineage>
</organism>
<keyword evidence="7" id="KW-1003">Cell membrane</keyword>
<comment type="similarity">
    <text evidence="7">Belongs to the ATPase delta chain family.</text>
</comment>
<dbReference type="InterPro" id="IPR020781">
    <property type="entry name" value="ATPase_OSCP/d_CS"/>
</dbReference>
<dbReference type="Proteomes" id="UP000236725">
    <property type="component" value="Unassembled WGS sequence"/>
</dbReference>
<comment type="function">
    <text evidence="7">This protein is part of the stalk that links CF(0) to CF(1). It either transmits conformational changes from CF(0) to CF(1) or is implicated in proton conduction.</text>
</comment>
<keyword evidence="5 7" id="KW-0472">Membrane</keyword>
<dbReference type="GO" id="GO:0046933">
    <property type="term" value="F:proton-transporting ATP synthase activity, rotational mechanism"/>
    <property type="evidence" value="ECO:0007669"/>
    <property type="project" value="UniProtKB-UniRule"/>
</dbReference>
<dbReference type="InterPro" id="IPR026015">
    <property type="entry name" value="ATP_synth_OSCP/delta_N_sf"/>
</dbReference>
<evidence type="ECO:0000256" key="5">
    <source>
        <dbReference type="ARBA" id="ARBA00023136"/>
    </source>
</evidence>
<evidence type="ECO:0000256" key="2">
    <source>
        <dbReference type="ARBA" id="ARBA00022448"/>
    </source>
</evidence>
<comment type="function">
    <text evidence="7">F(1)F(0) ATP synthase produces ATP from ADP in the presence of a proton or sodium gradient. F-type ATPases consist of two structural domains, F(1) containing the extramembraneous catalytic core and F(0) containing the membrane proton channel, linked together by a central stalk and a peripheral stalk. During catalysis, ATP synthesis in the catalytic domain of F(1) is coupled via a rotary mechanism of the central stalk subunits to proton translocation.</text>
</comment>
<keyword evidence="2 7" id="KW-0813">Transport</keyword>
<sequence length="180" mass="20685">MDIGRISPRYASALFSLAKEKGEEVRVYQDMKMLADSFSLEPALKEAIANPVVTATEKEQLLIAAGGIEVCDLYKRFIRLVLQHRRENQLLFITYIYIHLYRKDKKIARVYFSTAVPVGDEVKHHLVDKLERETKNKIEFVGYVKPELLGGFCLQIGNCRIDASYATGLNDIRSRLFENR</sequence>
<evidence type="ECO:0000256" key="1">
    <source>
        <dbReference type="ARBA" id="ARBA00004370"/>
    </source>
</evidence>
<keyword evidence="6 7" id="KW-0066">ATP synthesis</keyword>
<dbReference type="EMBL" id="FNVS01000010">
    <property type="protein sequence ID" value="SEF94776.1"/>
    <property type="molecule type" value="Genomic_DNA"/>
</dbReference>
<dbReference type="GO" id="GO:0005886">
    <property type="term" value="C:plasma membrane"/>
    <property type="evidence" value="ECO:0007669"/>
    <property type="project" value="UniProtKB-SubCell"/>
</dbReference>
<comment type="subcellular location">
    <subcellularLocation>
        <location evidence="7">Cell membrane</location>
        <topology evidence="7">Peripheral membrane protein</topology>
    </subcellularLocation>
    <subcellularLocation>
        <location evidence="1">Membrane</location>
    </subcellularLocation>
</comment>
<dbReference type="PRINTS" id="PR00125">
    <property type="entry name" value="ATPASEDELTA"/>
</dbReference>
<dbReference type="Gene3D" id="1.10.520.20">
    <property type="entry name" value="N-terminal domain of the delta subunit of the F1F0-ATP synthase"/>
    <property type="match status" value="1"/>
</dbReference>
<dbReference type="NCBIfam" id="TIGR01145">
    <property type="entry name" value="ATP_synt_delta"/>
    <property type="match status" value="1"/>
</dbReference>
<evidence type="ECO:0000313" key="8">
    <source>
        <dbReference type="EMBL" id="SEF94776.1"/>
    </source>
</evidence>
<keyword evidence="7" id="KW-0139">CF(1)</keyword>
<accession>A0A8G2BWV6</accession>
<name>A0A8G2BWV6_9BACT</name>
<comment type="caution">
    <text evidence="8">The sequence shown here is derived from an EMBL/GenBank/DDBJ whole genome shotgun (WGS) entry which is preliminary data.</text>
</comment>
<evidence type="ECO:0000256" key="3">
    <source>
        <dbReference type="ARBA" id="ARBA00022781"/>
    </source>
</evidence>
<dbReference type="RefSeq" id="WP_103983522.1">
    <property type="nucleotide sequence ID" value="NZ_FNVS01000010.1"/>
</dbReference>
<reference evidence="8 9" key="1">
    <citation type="submission" date="2016-10" db="EMBL/GenBank/DDBJ databases">
        <authorList>
            <person name="Varghese N."/>
            <person name="Submissions S."/>
        </authorList>
    </citation>
    <scope>NUCLEOTIDE SEQUENCE [LARGE SCALE GENOMIC DNA]</scope>
    <source>
        <strain evidence="8 9">DSM 29073</strain>
    </source>
</reference>